<feature type="transmembrane region" description="Helical" evidence="1">
    <location>
        <begin position="51"/>
        <end position="72"/>
    </location>
</feature>
<name>A0A6U3V0M2_9STRA</name>
<dbReference type="EMBL" id="HBGN01022299">
    <property type="protein sequence ID" value="CAD9336335.1"/>
    <property type="molecule type" value="Transcribed_RNA"/>
</dbReference>
<accession>A0A6U3V0M2</accession>
<evidence type="ECO:0000313" key="4">
    <source>
        <dbReference type="EMBL" id="CAE4598682.1"/>
    </source>
</evidence>
<keyword evidence="1" id="KW-0472">Membrane</keyword>
<proteinExistence type="predicted"/>
<sequence length="151" mass="16656">MISDWKKFISFQSRPNYNTFPGLPDCITTVRLILGLIYGLSLAYRSMHGGVGVIFGLNVITFVPIFYINSFLSADVDSYKSLNFVGVANAMGLMLLVWIYFFTLTHEEEEAAFAASIKTVVEQIVTSSSEDGEFDGADAVAGEDVIPDKEF</sequence>
<feature type="transmembrane region" description="Helical" evidence="1">
    <location>
        <begin position="20"/>
        <end position="44"/>
    </location>
</feature>
<feature type="transmembrane region" description="Helical" evidence="1">
    <location>
        <begin position="84"/>
        <end position="103"/>
    </location>
</feature>
<evidence type="ECO:0000256" key="1">
    <source>
        <dbReference type="SAM" id="Phobius"/>
    </source>
</evidence>
<evidence type="ECO:0000313" key="3">
    <source>
        <dbReference type="EMBL" id="CAE4598679.1"/>
    </source>
</evidence>
<reference evidence="3" key="1">
    <citation type="submission" date="2021-01" db="EMBL/GenBank/DDBJ databases">
        <authorList>
            <person name="Corre E."/>
            <person name="Pelletier E."/>
            <person name="Niang G."/>
            <person name="Scheremetjew M."/>
            <person name="Finn R."/>
            <person name="Kale V."/>
            <person name="Holt S."/>
            <person name="Cochrane G."/>
            <person name="Meng A."/>
            <person name="Brown T."/>
            <person name="Cohen L."/>
        </authorList>
    </citation>
    <scope>NUCLEOTIDE SEQUENCE</scope>
    <source>
        <strain evidence="3">GSO104</strain>
        <strain evidence="2">Pop2</strain>
    </source>
</reference>
<organism evidence="3">
    <name type="scientific">Ditylum brightwellii</name>
    <dbReference type="NCBI Taxonomy" id="49249"/>
    <lineage>
        <taxon>Eukaryota</taxon>
        <taxon>Sar</taxon>
        <taxon>Stramenopiles</taxon>
        <taxon>Ochrophyta</taxon>
        <taxon>Bacillariophyta</taxon>
        <taxon>Mediophyceae</taxon>
        <taxon>Lithodesmiophycidae</taxon>
        <taxon>Lithodesmiales</taxon>
        <taxon>Lithodesmiaceae</taxon>
        <taxon>Ditylum</taxon>
    </lineage>
</organism>
<dbReference type="EMBL" id="HBNS01012917">
    <property type="protein sequence ID" value="CAE4598682.1"/>
    <property type="molecule type" value="Transcribed_RNA"/>
</dbReference>
<gene>
    <name evidence="3" type="ORF">DBRI00130_LOCUS10420</name>
    <name evidence="4" type="ORF">DBRI00130_LOCUS10421</name>
    <name evidence="2" type="ORF">DBRI1063_LOCUS14222</name>
</gene>
<protein>
    <submittedName>
        <fullName evidence="3">Uncharacterized protein</fullName>
    </submittedName>
</protein>
<keyword evidence="1" id="KW-1133">Transmembrane helix</keyword>
<evidence type="ECO:0000313" key="2">
    <source>
        <dbReference type="EMBL" id="CAD9336335.1"/>
    </source>
</evidence>
<keyword evidence="1" id="KW-0812">Transmembrane</keyword>
<dbReference type="EMBL" id="HBNS01012915">
    <property type="protein sequence ID" value="CAE4598679.1"/>
    <property type="molecule type" value="Transcribed_RNA"/>
</dbReference>
<dbReference type="AlphaFoldDB" id="A0A6U3V0M2"/>